<accession>A0A645E7Q1</accession>
<sequence length="178" mass="19490">MDIRQTLGIGVGRHHDMALLGQQGLEGIEELFLRAVLVGEELHIVDQQQVERVVAFLELVEGAALVGLDHIRDELLGMDVENLGVGLVLEQLVTHSMHQVGLAETDTAVDEQRVVEMTGRACHMHGGRARHAVGRTFDQRLEGESRVQPGAEYRCAGLFAGDGGHSDIVRLRCSLLCR</sequence>
<organism evidence="1">
    <name type="scientific">bioreactor metagenome</name>
    <dbReference type="NCBI Taxonomy" id="1076179"/>
    <lineage>
        <taxon>unclassified sequences</taxon>
        <taxon>metagenomes</taxon>
        <taxon>ecological metagenomes</taxon>
    </lineage>
</organism>
<gene>
    <name evidence="1" type="ORF">SDC9_144791</name>
</gene>
<protein>
    <submittedName>
        <fullName evidence="1">Uncharacterized protein</fullName>
    </submittedName>
</protein>
<comment type="caution">
    <text evidence="1">The sequence shown here is derived from an EMBL/GenBank/DDBJ whole genome shotgun (WGS) entry which is preliminary data.</text>
</comment>
<dbReference type="AlphaFoldDB" id="A0A645E7Q1"/>
<name>A0A645E7Q1_9ZZZZ</name>
<evidence type="ECO:0000313" key="1">
    <source>
        <dbReference type="EMBL" id="MPM97616.1"/>
    </source>
</evidence>
<reference evidence="1" key="1">
    <citation type="submission" date="2019-08" db="EMBL/GenBank/DDBJ databases">
        <authorList>
            <person name="Kucharzyk K."/>
            <person name="Murdoch R.W."/>
            <person name="Higgins S."/>
            <person name="Loffler F."/>
        </authorList>
    </citation>
    <scope>NUCLEOTIDE SEQUENCE</scope>
</reference>
<proteinExistence type="predicted"/>
<dbReference type="EMBL" id="VSSQ01043869">
    <property type="protein sequence ID" value="MPM97616.1"/>
    <property type="molecule type" value="Genomic_DNA"/>
</dbReference>